<evidence type="ECO:0000313" key="3">
    <source>
        <dbReference type="Proteomes" id="UP000553343"/>
    </source>
</evidence>
<protein>
    <submittedName>
        <fullName evidence="2">Polymer-forming cytoskeletal protein</fullName>
    </submittedName>
</protein>
<proteinExistence type="inferred from homology"/>
<name>A0A850SXE5_9BACT</name>
<organism evidence="2 3">
    <name type="scientific">Desulfobacter latus</name>
    <dbReference type="NCBI Taxonomy" id="2292"/>
    <lineage>
        <taxon>Bacteria</taxon>
        <taxon>Pseudomonadati</taxon>
        <taxon>Thermodesulfobacteriota</taxon>
        <taxon>Desulfobacteria</taxon>
        <taxon>Desulfobacterales</taxon>
        <taxon>Desulfobacteraceae</taxon>
        <taxon>Desulfobacter</taxon>
    </lineage>
</organism>
<accession>A0A850SXE5</accession>
<evidence type="ECO:0000313" key="2">
    <source>
        <dbReference type="EMBL" id="NWH06004.1"/>
    </source>
</evidence>
<dbReference type="AlphaFoldDB" id="A0A850SXE5"/>
<comment type="similarity">
    <text evidence="1">Belongs to the bactofilin family.</text>
</comment>
<sequence>MRRNSKNLSIIDKELKIDGAIESCGKLIIKGQVKGTIDGDVVIIAQGGEVNSTLTKVSILTIGGSFKGELIASKQLIILASGSCEGKVVCQDLIVENGGLLNADISCKTTSKMEPAKKEKLFFLKKAESSQKEENQIEL</sequence>
<dbReference type="PANTHER" id="PTHR35024">
    <property type="entry name" value="HYPOTHETICAL CYTOSOLIC PROTEIN"/>
    <property type="match status" value="1"/>
</dbReference>
<gene>
    <name evidence="2" type="ORF">HXW94_13570</name>
</gene>
<keyword evidence="3" id="KW-1185">Reference proteome</keyword>
<dbReference type="EMBL" id="JACADJ010000055">
    <property type="protein sequence ID" value="NWH06004.1"/>
    <property type="molecule type" value="Genomic_DNA"/>
</dbReference>
<comment type="caution">
    <text evidence="2">The sequence shown here is derived from an EMBL/GenBank/DDBJ whole genome shotgun (WGS) entry which is preliminary data.</text>
</comment>
<dbReference type="PANTHER" id="PTHR35024:SF4">
    <property type="entry name" value="POLYMER-FORMING CYTOSKELETAL PROTEIN"/>
    <property type="match status" value="1"/>
</dbReference>
<dbReference type="InterPro" id="IPR007607">
    <property type="entry name" value="BacA/B"/>
</dbReference>
<reference evidence="2 3" key="1">
    <citation type="submission" date="2020-06" db="EMBL/GenBank/DDBJ databases">
        <title>High-quality draft genome of sulfate reducer Desulfobacter latus type strain AcrS2 isolated from marine sediment.</title>
        <authorList>
            <person name="Hoppe M."/>
            <person name="Larsen C.K."/>
            <person name="Marshall I.P.G."/>
            <person name="Schramm A."/>
            <person name="Marietou A.G."/>
        </authorList>
    </citation>
    <scope>NUCLEOTIDE SEQUENCE [LARGE SCALE GENOMIC DNA]</scope>
    <source>
        <strain evidence="2 3">AcRS2</strain>
    </source>
</reference>
<dbReference type="Pfam" id="PF04519">
    <property type="entry name" value="Bactofilin"/>
    <property type="match status" value="1"/>
</dbReference>
<dbReference type="Proteomes" id="UP000553343">
    <property type="component" value="Unassembled WGS sequence"/>
</dbReference>
<evidence type="ECO:0000256" key="1">
    <source>
        <dbReference type="ARBA" id="ARBA00044755"/>
    </source>
</evidence>
<dbReference type="RefSeq" id="WP_178367459.1">
    <property type="nucleotide sequence ID" value="NZ_JACADJ010000055.1"/>
</dbReference>